<dbReference type="PANTHER" id="PTHR46796:SF2">
    <property type="entry name" value="TRANSCRIPTIONAL REGULATORY PROTEIN"/>
    <property type="match status" value="1"/>
</dbReference>
<dbReference type="PROSITE" id="PS01124">
    <property type="entry name" value="HTH_ARAC_FAMILY_2"/>
    <property type="match status" value="1"/>
</dbReference>
<evidence type="ECO:0000256" key="3">
    <source>
        <dbReference type="ARBA" id="ARBA00023159"/>
    </source>
</evidence>
<evidence type="ECO:0000256" key="1">
    <source>
        <dbReference type="ARBA" id="ARBA00023015"/>
    </source>
</evidence>
<dbReference type="Proteomes" id="UP000031549">
    <property type="component" value="Unassembled WGS sequence"/>
</dbReference>
<dbReference type="GO" id="GO:0003700">
    <property type="term" value="F:DNA-binding transcription factor activity"/>
    <property type="evidence" value="ECO:0007669"/>
    <property type="project" value="InterPro"/>
</dbReference>
<evidence type="ECO:0000259" key="5">
    <source>
        <dbReference type="PROSITE" id="PS01124"/>
    </source>
</evidence>
<keyword evidence="1" id="KW-0805">Transcription regulation</keyword>
<keyword evidence="3" id="KW-0010">Activator</keyword>
<keyword evidence="2" id="KW-0238">DNA-binding</keyword>
<evidence type="ECO:0000256" key="4">
    <source>
        <dbReference type="ARBA" id="ARBA00023163"/>
    </source>
</evidence>
<dbReference type="InterPro" id="IPR009057">
    <property type="entry name" value="Homeodomain-like_sf"/>
</dbReference>
<reference evidence="6 7" key="1">
    <citation type="journal article" date="2015" name="Genome Announc.">
        <title>Draft Genome Sequence of Cyanobacterium Hassallia byssoidea Strain VB512170, Isolated from Monuments in India.</title>
        <authorList>
            <person name="Singh D."/>
            <person name="Chandrababunaidu M.M."/>
            <person name="Panda A."/>
            <person name="Sen D."/>
            <person name="Bhattacharyya S."/>
            <person name="Adhikary S.P."/>
            <person name="Tripathy S."/>
        </authorList>
    </citation>
    <scope>NUCLEOTIDE SEQUENCE [LARGE SCALE GENOMIC DNA]</scope>
    <source>
        <strain evidence="6 7">VB512170</strain>
    </source>
</reference>
<evidence type="ECO:0000256" key="2">
    <source>
        <dbReference type="ARBA" id="ARBA00023125"/>
    </source>
</evidence>
<keyword evidence="7" id="KW-1185">Reference proteome</keyword>
<name>A0A846HDZ6_9CYAN</name>
<dbReference type="GO" id="GO:0043565">
    <property type="term" value="F:sequence-specific DNA binding"/>
    <property type="evidence" value="ECO:0007669"/>
    <property type="project" value="InterPro"/>
</dbReference>
<dbReference type="PROSITE" id="PS00041">
    <property type="entry name" value="HTH_ARAC_FAMILY_1"/>
    <property type="match status" value="1"/>
</dbReference>
<accession>A0A846HDZ6</accession>
<dbReference type="Pfam" id="PF02311">
    <property type="entry name" value="AraC_binding"/>
    <property type="match status" value="1"/>
</dbReference>
<dbReference type="InterPro" id="IPR037923">
    <property type="entry name" value="HTH-like"/>
</dbReference>
<evidence type="ECO:0000313" key="7">
    <source>
        <dbReference type="Proteomes" id="UP000031549"/>
    </source>
</evidence>
<dbReference type="Pfam" id="PF12833">
    <property type="entry name" value="HTH_18"/>
    <property type="match status" value="1"/>
</dbReference>
<dbReference type="AlphaFoldDB" id="A0A846HDZ6"/>
<organism evidence="6 7">
    <name type="scientific">Hassallia byssoidea VB512170</name>
    <dbReference type="NCBI Taxonomy" id="1304833"/>
    <lineage>
        <taxon>Bacteria</taxon>
        <taxon>Bacillati</taxon>
        <taxon>Cyanobacteriota</taxon>
        <taxon>Cyanophyceae</taxon>
        <taxon>Nostocales</taxon>
        <taxon>Tolypothrichaceae</taxon>
        <taxon>Hassallia</taxon>
    </lineage>
</organism>
<dbReference type="SUPFAM" id="SSF51215">
    <property type="entry name" value="Regulatory protein AraC"/>
    <property type="match status" value="1"/>
</dbReference>
<protein>
    <submittedName>
        <fullName evidence="6">AraC family transcriptional regulator</fullName>
    </submittedName>
</protein>
<dbReference type="EMBL" id="JTCM02000064">
    <property type="protein sequence ID" value="NEU75283.1"/>
    <property type="molecule type" value="Genomic_DNA"/>
</dbReference>
<dbReference type="InterPro" id="IPR018062">
    <property type="entry name" value="HTH_AraC-typ_CS"/>
</dbReference>
<sequence>MDYSTHEGTKFWSVPEFDNLELFRAKAIYHTYTRHFHPTYSIGLIESGVGGNFYRGSTYLAKPSSIVFMNPEEVHTGYSANDLPLTYRMLYPSVNLIQQLGGEMQAYEFPYFKEAVVEDESLARIIYYLHVALEQTHDRLEKESLLIEVLSTSLTRYTDIKIRPVHLCKQQRVVRLIKEYLHDNFRSNISLEQLVELTNLNRFYLIRVFRKAVGMPPLTYLNQIRVEKAKQFLAQGNSVVDVAYAVGMSDQSHLTRHFKRIMGITPGRYRSMSISSKTNQF</sequence>
<feature type="domain" description="HTH araC/xylS-type" evidence="5">
    <location>
        <begin position="171"/>
        <end position="272"/>
    </location>
</feature>
<comment type="caution">
    <text evidence="6">The sequence shown here is derived from an EMBL/GenBank/DDBJ whole genome shotgun (WGS) entry which is preliminary data.</text>
</comment>
<dbReference type="InterPro" id="IPR018060">
    <property type="entry name" value="HTH_AraC"/>
</dbReference>
<dbReference type="SUPFAM" id="SSF46689">
    <property type="entry name" value="Homeodomain-like"/>
    <property type="match status" value="2"/>
</dbReference>
<dbReference type="SMART" id="SM00342">
    <property type="entry name" value="HTH_ARAC"/>
    <property type="match status" value="1"/>
</dbReference>
<evidence type="ECO:0000313" key="6">
    <source>
        <dbReference type="EMBL" id="NEU75283.1"/>
    </source>
</evidence>
<proteinExistence type="predicted"/>
<dbReference type="Gene3D" id="1.10.10.60">
    <property type="entry name" value="Homeodomain-like"/>
    <property type="match status" value="2"/>
</dbReference>
<dbReference type="InterPro" id="IPR003313">
    <property type="entry name" value="AraC-bd"/>
</dbReference>
<gene>
    <name evidence="6" type="ORF">PI95_022655</name>
</gene>
<dbReference type="RefSeq" id="WP_039743197.1">
    <property type="nucleotide sequence ID" value="NZ_JTCM02000064.1"/>
</dbReference>
<keyword evidence="4" id="KW-0804">Transcription</keyword>
<dbReference type="InterPro" id="IPR050204">
    <property type="entry name" value="AraC_XylS_family_regulators"/>
</dbReference>
<dbReference type="PANTHER" id="PTHR46796">
    <property type="entry name" value="HTH-TYPE TRANSCRIPTIONAL ACTIVATOR RHAS-RELATED"/>
    <property type="match status" value="1"/>
</dbReference>